<dbReference type="KEGG" id="jre:109015596"/>
<dbReference type="STRING" id="51240.A0A2I4HBT2"/>
<feature type="compositionally biased region" description="Low complexity" evidence="1">
    <location>
        <begin position="66"/>
        <end position="85"/>
    </location>
</feature>
<keyword evidence="2" id="KW-1185">Reference proteome</keyword>
<dbReference type="AlphaFoldDB" id="A0A2I4HBT2"/>
<protein>
    <submittedName>
        <fullName evidence="3">Uncharacterized protein LOC109015596</fullName>
    </submittedName>
</protein>
<evidence type="ECO:0000313" key="2">
    <source>
        <dbReference type="Proteomes" id="UP000235220"/>
    </source>
</evidence>
<evidence type="ECO:0000313" key="3">
    <source>
        <dbReference type="RefSeq" id="XP_018853611.1"/>
    </source>
</evidence>
<dbReference type="PANTHER" id="PTHR34268">
    <property type="entry name" value="OS01G0321850 PROTEIN"/>
    <property type="match status" value="1"/>
</dbReference>
<feature type="region of interest" description="Disordered" evidence="1">
    <location>
        <begin position="60"/>
        <end position="85"/>
    </location>
</feature>
<sequence>MVMEGSLADMLMKVAMFALVQALVYLILSKSSTIFSKDEKNRSLSFRRLRSTSINRIIASLGDMPSGGESSPSSRSPLSPIPEES</sequence>
<dbReference type="RefSeq" id="XP_018853611.1">
    <property type="nucleotide sequence ID" value="XM_018998066.2"/>
</dbReference>
<dbReference type="PANTHER" id="PTHR34268:SF8">
    <property type="entry name" value="FAE DOMAIN-CONTAINING PROTEIN"/>
    <property type="match status" value="1"/>
</dbReference>
<evidence type="ECO:0000256" key="1">
    <source>
        <dbReference type="SAM" id="MobiDB-lite"/>
    </source>
</evidence>
<dbReference type="Proteomes" id="UP000235220">
    <property type="component" value="Chromosome 14"/>
</dbReference>
<dbReference type="GeneID" id="109015596"/>
<proteinExistence type="predicted"/>
<dbReference type="OrthoDB" id="999321at2759"/>
<gene>
    <name evidence="3" type="primary">LOC109015596</name>
</gene>
<organism evidence="2 3">
    <name type="scientific">Juglans regia</name>
    <name type="common">English walnut</name>
    <dbReference type="NCBI Taxonomy" id="51240"/>
    <lineage>
        <taxon>Eukaryota</taxon>
        <taxon>Viridiplantae</taxon>
        <taxon>Streptophyta</taxon>
        <taxon>Embryophyta</taxon>
        <taxon>Tracheophyta</taxon>
        <taxon>Spermatophyta</taxon>
        <taxon>Magnoliopsida</taxon>
        <taxon>eudicotyledons</taxon>
        <taxon>Gunneridae</taxon>
        <taxon>Pentapetalae</taxon>
        <taxon>rosids</taxon>
        <taxon>fabids</taxon>
        <taxon>Fagales</taxon>
        <taxon>Juglandaceae</taxon>
        <taxon>Juglans</taxon>
    </lineage>
</organism>
<accession>A0A2I4HBT2</accession>
<dbReference type="InParanoid" id="A0A2I4HBT2"/>
<dbReference type="FunCoup" id="A0A2I4HBT2">
    <property type="interactions" value="178"/>
</dbReference>
<name>A0A2I4HBT2_JUGRE</name>
<reference evidence="3" key="1">
    <citation type="submission" date="2025-08" db="UniProtKB">
        <authorList>
            <consortium name="RefSeq"/>
        </authorList>
    </citation>
    <scope>IDENTIFICATION</scope>
    <source>
        <tissue evidence="3">Leaves</tissue>
    </source>
</reference>